<accession>A0A8S9UHA2</accession>
<organism evidence="2 3">
    <name type="scientific">Phytophthora infestans</name>
    <name type="common">Potato late blight agent</name>
    <name type="synonym">Botrytis infestans</name>
    <dbReference type="NCBI Taxonomy" id="4787"/>
    <lineage>
        <taxon>Eukaryota</taxon>
        <taxon>Sar</taxon>
        <taxon>Stramenopiles</taxon>
        <taxon>Oomycota</taxon>
        <taxon>Peronosporomycetes</taxon>
        <taxon>Peronosporales</taxon>
        <taxon>Peronosporaceae</taxon>
        <taxon>Phytophthora</taxon>
    </lineage>
</organism>
<evidence type="ECO:0000313" key="3">
    <source>
        <dbReference type="Proteomes" id="UP000704712"/>
    </source>
</evidence>
<reference evidence="2" key="1">
    <citation type="submission" date="2020-03" db="EMBL/GenBank/DDBJ databases">
        <title>Hybrid Assembly of Korean Phytophthora infestans isolates.</title>
        <authorList>
            <person name="Prokchorchik M."/>
            <person name="Lee Y."/>
            <person name="Seo J."/>
            <person name="Cho J.-H."/>
            <person name="Park Y.-E."/>
            <person name="Jang D.-C."/>
            <person name="Im J.-S."/>
            <person name="Choi J.-G."/>
            <person name="Park H.-J."/>
            <person name="Lee G.-B."/>
            <person name="Lee Y.-G."/>
            <person name="Hong S.-Y."/>
            <person name="Cho K."/>
            <person name="Sohn K.H."/>
        </authorList>
    </citation>
    <scope>NUCLEOTIDE SEQUENCE</scope>
    <source>
        <strain evidence="2">KR_2_A2</strain>
    </source>
</reference>
<evidence type="ECO:0000313" key="2">
    <source>
        <dbReference type="EMBL" id="KAF4138822.1"/>
    </source>
</evidence>
<comment type="caution">
    <text evidence="2">The sequence shown here is derived from an EMBL/GenBank/DDBJ whole genome shotgun (WGS) entry which is preliminary data.</text>
</comment>
<dbReference type="AlphaFoldDB" id="A0A8S9UHA2"/>
<protein>
    <submittedName>
        <fullName evidence="2">Uncharacterized protein</fullName>
    </submittedName>
</protein>
<name>A0A8S9UHA2_PHYIN</name>
<dbReference type="EMBL" id="JAACNO010001630">
    <property type="protein sequence ID" value="KAF4138822.1"/>
    <property type="molecule type" value="Genomic_DNA"/>
</dbReference>
<dbReference type="EMBL" id="JAACNO010001630">
    <property type="protein sequence ID" value="KAF4138821.1"/>
    <property type="molecule type" value="Genomic_DNA"/>
</dbReference>
<sequence length="124" mass="13718">MIRTPLSVASFASRLRNFTLKPKIGHLPLIATSISFVEMLPMPSRTVYQSNKKSVQVTTYTTQGKSLATAAPRVLARPRDPRQPTAVCALSWCFLRRVCKCRGLSRSGSVAPVRWTGYRTGHVA</sequence>
<gene>
    <name evidence="1" type="ORF">GN958_ATG12030</name>
    <name evidence="2" type="ORF">GN958_ATG12031</name>
</gene>
<dbReference type="Proteomes" id="UP000704712">
    <property type="component" value="Unassembled WGS sequence"/>
</dbReference>
<proteinExistence type="predicted"/>
<evidence type="ECO:0000313" key="1">
    <source>
        <dbReference type="EMBL" id="KAF4138821.1"/>
    </source>
</evidence>